<organism evidence="1 2">
    <name type="scientific">Teladorsagia circumcincta</name>
    <name type="common">Brown stomach worm</name>
    <name type="synonym">Ostertagia circumcincta</name>
    <dbReference type="NCBI Taxonomy" id="45464"/>
    <lineage>
        <taxon>Eukaryota</taxon>
        <taxon>Metazoa</taxon>
        <taxon>Ecdysozoa</taxon>
        <taxon>Nematoda</taxon>
        <taxon>Chromadorea</taxon>
        <taxon>Rhabditida</taxon>
        <taxon>Rhabditina</taxon>
        <taxon>Rhabditomorpha</taxon>
        <taxon>Strongyloidea</taxon>
        <taxon>Trichostrongylidae</taxon>
        <taxon>Teladorsagia</taxon>
    </lineage>
</organism>
<sequence length="51" mass="6043">MVIHPLKGMRMKINLGEKALMERRLPTDIMGLFTQHLVVLLHYYSLLFCRD</sequence>
<dbReference type="Proteomes" id="UP000230423">
    <property type="component" value="Unassembled WGS sequence"/>
</dbReference>
<accession>A0A2G9UYI1</accession>
<gene>
    <name evidence="1" type="ORF">TELCIR_02642</name>
</gene>
<name>A0A2G9UYI1_TELCI</name>
<protein>
    <submittedName>
        <fullName evidence="1">Uncharacterized protein</fullName>
    </submittedName>
</protein>
<evidence type="ECO:0000313" key="1">
    <source>
        <dbReference type="EMBL" id="PIO75301.1"/>
    </source>
</evidence>
<keyword evidence="2" id="KW-1185">Reference proteome</keyword>
<evidence type="ECO:0000313" key="2">
    <source>
        <dbReference type="Proteomes" id="UP000230423"/>
    </source>
</evidence>
<proteinExistence type="predicted"/>
<reference evidence="1 2" key="1">
    <citation type="submission" date="2015-09" db="EMBL/GenBank/DDBJ databases">
        <title>Draft genome of the parasitic nematode Teladorsagia circumcincta isolate WARC Sus (inbred).</title>
        <authorList>
            <person name="Mitreva M."/>
        </authorList>
    </citation>
    <scope>NUCLEOTIDE SEQUENCE [LARGE SCALE GENOMIC DNA]</scope>
    <source>
        <strain evidence="1 2">S</strain>
    </source>
</reference>
<dbReference type="AlphaFoldDB" id="A0A2G9UYI1"/>
<dbReference type="OrthoDB" id="5873313at2759"/>
<dbReference type="EMBL" id="KZ345155">
    <property type="protein sequence ID" value="PIO75301.1"/>
    <property type="molecule type" value="Genomic_DNA"/>
</dbReference>